<proteinExistence type="predicted"/>
<dbReference type="PATRIC" id="fig|502682.8.peg.612"/>
<dbReference type="KEGG" id="egn:BMF35_a2022"/>
<comment type="caution">
    <text evidence="1">The sequence shown here is derived from an EMBL/GenBank/DDBJ whole genome shotgun (WGS) entry which is preliminary data.</text>
</comment>
<gene>
    <name evidence="1" type="ORF">AAW01_03005</name>
</gene>
<evidence type="ECO:0000313" key="2">
    <source>
        <dbReference type="Proteomes" id="UP000053070"/>
    </source>
</evidence>
<dbReference type="AlphaFoldDB" id="A0A0G9MQK0"/>
<dbReference type="Proteomes" id="UP000053070">
    <property type="component" value="Unassembled WGS sequence"/>
</dbReference>
<name>A0A0G9MQK0_9SPHN</name>
<evidence type="ECO:0000313" key="1">
    <source>
        <dbReference type="EMBL" id="KLE32990.1"/>
    </source>
</evidence>
<sequence length="140" mass="15394">MKTNLGNIAQKRLPREIVPRDEREATMIGAVMVGEFTPRVTVTVRNLSQFGVGVSSHGVVPDIGERVRLTLVTGDEIAGEVRWTDGCDFGLRMAHAFDLRRLRAINRLRDRLTGQVIAAVNDDTAAPSTIRGTTQLRPVC</sequence>
<dbReference type="RefSeq" id="WP_047005840.1">
    <property type="nucleotide sequence ID" value="NZ_CP018097.1"/>
</dbReference>
<organism evidence="1 2">
    <name type="scientific">Aurantiacibacter gangjinensis</name>
    <dbReference type="NCBI Taxonomy" id="502682"/>
    <lineage>
        <taxon>Bacteria</taxon>
        <taxon>Pseudomonadati</taxon>
        <taxon>Pseudomonadota</taxon>
        <taxon>Alphaproteobacteria</taxon>
        <taxon>Sphingomonadales</taxon>
        <taxon>Erythrobacteraceae</taxon>
        <taxon>Aurantiacibacter</taxon>
    </lineage>
</organism>
<dbReference type="OrthoDB" id="7428393at2"/>
<dbReference type="EMBL" id="LBHC01000001">
    <property type="protein sequence ID" value="KLE32990.1"/>
    <property type="molecule type" value="Genomic_DNA"/>
</dbReference>
<keyword evidence="2" id="KW-1185">Reference proteome</keyword>
<protein>
    <submittedName>
        <fullName evidence="1">Uncharacterized protein</fullName>
    </submittedName>
</protein>
<reference evidence="1 2" key="1">
    <citation type="submission" date="2015-04" db="EMBL/GenBank/DDBJ databases">
        <title>The draft genome sequence of Erythrobacr gangjinensis K7-2.</title>
        <authorList>
            <person name="Zhuang L."/>
            <person name="Liu Y."/>
            <person name="Shao Z."/>
        </authorList>
    </citation>
    <scope>NUCLEOTIDE SEQUENCE [LARGE SCALE GENOMIC DNA]</scope>
    <source>
        <strain evidence="1 2">K7-2</strain>
    </source>
</reference>
<accession>A0A0G9MQK0</accession>